<dbReference type="KEGG" id="malk:MalAC0309_1379"/>
<name>A0A0U4WWT4_9MICO</name>
<dbReference type="FunFam" id="3.10.20.30:FF:000002">
    <property type="entry name" value="GTP pyrophosphokinase (RelA/SpoT)"/>
    <property type="match status" value="1"/>
</dbReference>
<dbReference type="PANTHER" id="PTHR21262:SF31">
    <property type="entry name" value="GTP PYROPHOSPHOKINASE"/>
    <property type="match status" value="1"/>
</dbReference>
<dbReference type="Gene3D" id="3.30.460.10">
    <property type="entry name" value="Beta Polymerase, domain 2"/>
    <property type="match status" value="1"/>
</dbReference>
<feature type="domain" description="HD" evidence="5">
    <location>
        <begin position="69"/>
        <end position="166"/>
    </location>
</feature>
<evidence type="ECO:0000256" key="1">
    <source>
        <dbReference type="ARBA" id="ARBA00004976"/>
    </source>
</evidence>
<dbReference type="InterPro" id="IPR003607">
    <property type="entry name" value="HD/PDEase_dom"/>
</dbReference>
<dbReference type="PROSITE" id="PS51671">
    <property type="entry name" value="ACT"/>
    <property type="match status" value="1"/>
</dbReference>
<dbReference type="GO" id="GO:0015970">
    <property type="term" value="P:guanosine tetraphosphate biosynthetic process"/>
    <property type="evidence" value="ECO:0007669"/>
    <property type="project" value="UniProtKB-UniPathway"/>
</dbReference>
<dbReference type="InterPro" id="IPR045600">
    <property type="entry name" value="RelA/SpoT_AH_RIS"/>
</dbReference>
<comment type="function">
    <text evidence="3">In eubacteria ppGpp (guanosine 3'-diphosphate 5'-diphosphate) is a mediator of the stringent response that coordinates a variety of cellular activities in response to changes in nutritional abundance.</text>
</comment>
<evidence type="ECO:0000256" key="2">
    <source>
        <dbReference type="ARBA" id="ARBA00048244"/>
    </source>
</evidence>
<dbReference type="Pfam" id="PF04607">
    <property type="entry name" value="RelA_SpoT"/>
    <property type="match status" value="1"/>
</dbReference>
<dbReference type="Pfam" id="PF13291">
    <property type="entry name" value="ACT_4"/>
    <property type="match status" value="1"/>
</dbReference>
<dbReference type="InterPro" id="IPR012676">
    <property type="entry name" value="TGS-like"/>
</dbReference>
<dbReference type="EMBL" id="AP017315">
    <property type="protein sequence ID" value="BAU32232.1"/>
    <property type="molecule type" value="Genomic_DNA"/>
</dbReference>
<dbReference type="OrthoDB" id="9805041at2"/>
<dbReference type="InterPro" id="IPR002912">
    <property type="entry name" value="ACT_dom"/>
</dbReference>
<reference evidence="7 8" key="2">
    <citation type="submission" date="2016-01" db="EMBL/GenBank/DDBJ databases">
        <title>Microcella alkaliphila JAM AC0309 whole genome shotgun sequence.</title>
        <authorList>
            <person name="Kurata A."/>
            <person name="Hirose Y."/>
            <person name="Kishimoto N."/>
            <person name="Kobayashi T."/>
        </authorList>
    </citation>
    <scope>NUCLEOTIDE SEQUENCE [LARGE SCALE GENOMIC DNA]</scope>
    <source>
        <strain evidence="7 8">JAM AC0309</strain>
    </source>
</reference>
<dbReference type="InterPro" id="IPR033655">
    <property type="entry name" value="TGS_RelA/SpoT"/>
</dbReference>
<dbReference type="InterPro" id="IPR043519">
    <property type="entry name" value="NT_sf"/>
</dbReference>
<feature type="domain" description="ACT" evidence="4">
    <location>
        <begin position="677"/>
        <end position="751"/>
    </location>
</feature>
<dbReference type="InterPro" id="IPR006674">
    <property type="entry name" value="HD_domain"/>
</dbReference>
<dbReference type="Proteomes" id="UP000218965">
    <property type="component" value="Chromosome"/>
</dbReference>
<dbReference type="InterPro" id="IPR045865">
    <property type="entry name" value="ACT-like_dom_sf"/>
</dbReference>
<dbReference type="InterPro" id="IPR004811">
    <property type="entry name" value="RelA/Spo_fam"/>
</dbReference>
<keyword evidence="7" id="KW-0418">Kinase</keyword>
<keyword evidence="7" id="KW-0808">Transferase</keyword>
<dbReference type="Pfam" id="PF19296">
    <property type="entry name" value="RelA_AH_RIS"/>
    <property type="match status" value="1"/>
</dbReference>
<sequence length="752" mass="83707">MTELTQTPVPLRSLLPRLFSRAQPTGALETLYRTVRAQHPKADIPFLERAYRVAENAHEGQTRKSGEPYITHPLAVAQILAELGLGVKTLAAALLHDTVEDTDYTLDQLRVEFGDEVAMLVDGVTKLDKVKYGDSAQAETVRKMIVAMSKDIRVLVIKLADRLHNARTWGFVEGSSAKRKAQETLEIYTPLAHRLGIQTIKWELEDLSFAVLHPKLYVEIESLVKNRTPEREKFVQQVIDEVNGDLRQAKIKAQVAGRPKQYYSIYQKMVHRGRDFDDIYDLTGVRILVSSIRDCYAALGAVHARWSPMPGRFKDYIATPKFNLYQSLHTTVFGPGGRPVELQIRTHEMHQRAEFGVAAHWAYKERMASGGSKAEGSAALGHDTDMAWLKHISDWQAETADPSEFLDTLRYEIGAKEVYVFTPQGKVIGLPSGATPVDFAYAVHTEIGHRTMGAKVNGRLVPLDSTLSSGDTVEVFTSKNPDAGPSHDWLNFVTSTRAKSKIRQWFTKERRDEAIEQGKDAIARAMRKQNLPLQRMMSQDSIAQAAATLRYETVDALYAAVGEGHVSTQSVIEKILSTLHVEAESDDEPFTLPNRARTPVRTSDSGILVRGAPDILVKLAKCCTPVPGDAIVGFITRGQGVSVHRGDCTNVQSLLAEPDRMIEVEWAPTTKSVFLVQIQVEALDRSGLLSDVTRVLSEHHVNILSASVNTSRDRLAISKFVFEMGDVTHLDRVLNAVRRIDAVYDVYRVSNG</sequence>
<evidence type="ECO:0000259" key="6">
    <source>
        <dbReference type="PROSITE" id="PS51880"/>
    </source>
</evidence>
<dbReference type="Gene3D" id="1.10.3210.10">
    <property type="entry name" value="Hypothetical protein af1432"/>
    <property type="match status" value="1"/>
</dbReference>
<accession>A0A0U4WWT4</accession>
<reference evidence="8" key="1">
    <citation type="submission" date="2015-12" db="EMBL/GenBank/DDBJ databases">
        <authorList>
            <person name="Shamseldin A."/>
            <person name="Moawad H."/>
            <person name="Abd El-Rahim W.M."/>
            <person name="Sadowsky M.J."/>
        </authorList>
    </citation>
    <scope>NUCLEOTIDE SEQUENCE [LARGE SCALE GENOMIC DNA]</scope>
    <source>
        <strain evidence="8">JAM AC0309</strain>
    </source>
</reference>
<dbReference type="CDD" id="cd04876">
    <property type="entry name" value="ACT_RelA-SpoT"/>
    <property type="match status" value="1"/>
</dbReference>
<dbReference type="AlphaFoldDB" id="A0A0U4WWT4"/>
<comment type="catalytic activity">
    <reaction evidence="2">
        <text>GTP + ATP = guanosine 3'-diphosphate 5'-triphosphate + AMP</text>
        <dbReference type="Rhea" id="RHEA:22088"/>
        <dbReference type="ChEBI" id="CHEBI:30616"/>
        <dbReference type="ChEBI" id="CHEBI:37565"/>
        <dbReference type="ChEBI" id="CHEBI:142410"/>
        <dbReference type="ChEBI" id="CHEBI:456215"/>
        <dbReference type="EC" id="2.7.6.5"/>
    </reaction>
</comment>
<evidence type="ECO:0000313" key="8">
    <source>
        <dbReference type="Proteomes" id="UP000218965"/>
    </source>
</evidence>
<dbReference type="InterPro" id="IPR012675">
    <property type="entry name" value="Beta-grasp_dom_sf"/>
</dbReference>
<dbReference type="SUPFAM" id="SSF81301">
    <property type="entry name" value="Nucleotidyltransferase"/>
    <property type="match status" value="1"/>
</dbReference>
<comment type="pathway">
    <text evidence="1">Purine metabolism; ppGpp biosynthesis; ppGpp from GTP: step 1/2.</text>
</comment>
<dbReference type="PROSITE" id="PS51880">
    <property type="entry name" value="TGS"/>
    <property type="match status" value="1"/>
</dbReference>
<dbReference type="CDD" id="cd05399">
    <property type="entry name" value="NT_Rel-Spo_like"/>
    <property type="match status" value="1"/>
</dbReference>
<dbReference type="GO" id="GO:0005886">
    <property type="term" value="C:plasma membrane"/>
    <property type="evidence" value="ECO:0007669"/>
    <property type="project" value="TreeGrafter"/>
</dbReference>
<dbReference type="Pfam" id="PF02824">
    <property type="entry name" value="TGS"/>
    <property type="match status" value="1"/>
</dbReference>
<dbReference type="GO" id="GO:0008728">
    <property type="term" value="F:GTP diphosphokinase activity"/>
    <property type="evidence" value="ECO:0007669"/>
    <property type="project" value="UniProtKB-EC"/>
</dbReference>
<evidence type="ECO:0000313" key="7">
    <source>
        <dbReference type="EMBL" id="BAU32232.1"/>
    </source>
</evidence>
<gene>
    <name evidence="7" type="primary">relA</name>
    <name evidence="7" type="ORF">MalAC0309_1379</name>
</gene>
<dbReference type="UniPathway" id="UPA00908">
    <property type="reaction ID" value="UER00884"/>
</dbReference>
<dbReference type="SMART" id="SM00954">
    <property type="entry name" value="RelA_SpoT"/>
    <property type="match status" value="1"/>
</dbReference>
<protein>
    <submittedName>
        <fullName evidence="7">GTP pyrophosphokinase</fullName>
        <ecNumber evidence="7">2.7.6.5</ecNumber>
    </submittedName>
</protein>
<evidence type="ECO:0000259" key="5">
    <source>
        <dbReference type="PROSITE" id="PS51831"/>
    </source>
</evidence>
<dbReference type="SUPFAM" id="SSF81271">
    <property type="entry name" value="TGS-like"/>
    <property type="match status" value="1"/>
</dbReference>
<dbReference type="FunFam" id="1.10.3210.10:FF:000001">
    <property type="entry name" value="GTP pyrophosphokinase RelA"/>
    <property type="match status" value="1"/>
</dbReference>
<dbReference type="PANTHER" id="PTHR21262">
    <property type="entry name" value="GUANOSINE-3',5'-BIS DIPHOSPHATE 3'-PYROPHOSPHOHYDROLASE"/>
    <property type="match status" value="1"/>
</dbReference>
<dbReference type="PROSITE" id="PS51831">
    <property type="entry name" value="HD"/>
    <property type="match status" value="1"/>
</dbReference>
<dbReference type="EC" id="2.7.6.5" evidence="7"/>
<evidence type="ECO:0000259" key="4">
    <source>
        <dbReference type="PROSITE" id="PS51671"/>
    </source>
</evidence>
<dbReference type="Pfam" id="PF13328">
    <property type="entry name" value="HD_4"/>
    <property type="match status" value="1"/>
</dbReference>
<dbReference type="CDD" id="cd00077">
    <property type="entry name" value="HDc"/>
    <property type="match status" value="1"/>
</dbReference>
<dbReference type="InterPro" id="IPR004095">
    <property type="entry name" value="TGS"/>
</dbReference>
<comment type="similarity">
    <text evidence="3">Belongs to the relA/spoT family.</text>
</comment>
<dbReference type="SUPFAM" id="SSF109604">
    <property type="entry name" value="HD-domain/PDEase-like"/>
    <property type="match status" value="1"/>
</dbReference>
<evidence type="ECO:0000256" key="3">
    <source>
        <dbReference type="RuleBase" id="RU003847"/>
    </source>
</evidence>
<dbReference type="InterPro" id="IPR007685">
    <property type="entry name" value="RelA_SpoT"/>
</dbReference>
<dbReference type="NCBIfam" id="TIGR00691">
    <property type="entry name" value="spoT_relA"/>
    <property type="match status" value="1"/>
</dbReference>
<dbReference type="Gene3D" id="3.30.70.260">
    <property type="match status" value="1"/>
</dbReference>
<dbReference type="CDD" id="cd01668">
    <property type="entry name" value="TGS_RSH"/>
    <property type="match status" value="1"/>
</dbReference>
<dbReference type="Gene3D" id="3.10.20.30">
    <property type="match status" value="1"/>
</dbReference>
<dbReference type="FunFam" id="3.30.460.10:FF:000001">
    <property type="entry name" value="GTP pyrophosphokinase RelA"/>
    <property type="match status" value="1"/>
</dbReference>
<feature type="domain" description="TGS" evidence="6">
    <location>
        <begin position="416"/>
        <end position="477"/>
    </location>
</feature>
<dbReference type="GO" id="GO:0016301">
    <property type="term" value="F:kinase activity"/>
    <property type="evidence" value="ECO:0007669"/>
    <property type="project" value="UniProtKB-KW"/>
</dbReference>
<dbReference type="SMART" id="SM00471">
    <property type="entry name" value="HDc"/>
    <property type="match status" value="1"/>
</dbReference>
<organism evidence="7 8">
    <name type="scientific">Microcella alkaliphila</name>
    <dbReference type="NCBI Taxonomy" id="279828"/>
    <lineage>
        <taxon>Bacteria</taxon>
        <taxon>Bacillati</taxon>
        <taxon>Actinomycetota</taxon>
        <taxon>Actinomycetes</taxon>
        <taxon>Micrococcales</taxon>
        <taxon>Microbacteriaceae</taxon>
        <taxon>Microcella</taxon>
    </lineage>
</organism>
<dbReference type="RefSeq" id="WP_096421337.1">
    <property type="nucleotide sequence ID" value="NZ_AP017315.1"/>
</dbReference>
<dbReference type="SUPFAM" id="SSF55021">
    <property type="entry name" value="ACT-like"/>
    <property type="match status" value="1"/>
</dbReference>
<proteinExistence type="inferred from homology"/>